<name>A0A0N9I004_9PSEU</name>
<feature type="region of interest" description="Disordered" evidence="1">
    <location>
        <begin position="1"/>
        <end position="24"/>
    </location>
</feature>
<dbReference type="AlphaFoldDB" id="A0A0N9I004"/>
<accession>A0A0N9I004</accession>
<proteinExistence type="predicted"/>
<dbReference type="Proteomes" id="UP000063699">
    <property type="component" value="Chromosome"/>
</dbReference>
<gene>
    <name evidence="2" type="ORF">AOZ06_21425</name>
</gene>
<evidence type="ECO:0000256" key="1">
    <source>
        <dbReference type="SAM" id="MobiDB-lite"/>
    </source>
</evidence>
<sequence>MDQPARVPDLTPRPTANVLPGPAYPPRLREIVRAIQRQRCPSGIGATRASTLPGAANAP</sequence>
<organism evidence="2 3">
    <name type="scientific">Kibdelosporangium phytohabitans</name>
    <dbReference type="NCBI Taxonomy" id="860235"/>
    <lineage>
        <taxon>Bacteria</taxon>
        <taxon>Bacillati</taxon>
        <taxon>Actinomycetota</taxon>
        <taxon>Actinomycetes</taxon>
        <taxon>Pseudonocardiales</taxon>
        <taxon>Pseudonocardiaceae</taxon>
        <taxon>Kibdelosporangium</taxon>
    </lineage>
</organism>
<evidence type="ECO:0000313" key="3">
    <source>
        <dbReference type="Proteomes" id="UP000063699"/>
    </source>
</evidence>
<evidence type="ECO:0000313" key="2">
    <source>
        <dbReference type="EMBL" id="ALG09134.1"/>
    </source>
</evidence>
<protein>
    <submittedName>
        <fullName evidence="2">Uncharacterized protein</fullName>
    </submittedName>
</protein>
<reference evidence="2 3" key="1">
    <citation type="submission" date="2015-07" db="EMBL/GenBank/DDBJ databases">
        <title>Genome sequencing of Kibdelosporangium phytohabitans.</title>
        <authorList>
            <person name="Qin S."/>
            <person name="Xing K."/>
        </authorList>
    </citation>
    <scope>NUCLEOTIDE SEQUENCE [LARGE SCALE GENOMIC DNA]</scope>
    <source>
        <strain evidence="2 3">KLBMP1111</strain>
    </source>
</reference>
<dbReference type="KEGG" id="kphy:AOZ06_21425"/>
<keyword evidence="3" id="KW-1185">Reference proteome</keyword>
<dbReference type="EMBL" id="CP012752">
    <property type="protein sequence ID" value="ALG09134.1"/>
    <property type="molecule type" value="Genomic_DNA"/>
</dbReference>